<evidence type="ECO:0000313" key="2">
    <source>
        <dbReference type="Proteomes" id="UP000694400"/>
    </source>
</evidence>
<dbReference type="AlphaFoldDB" id="A0A8B9T5P5"/>
<dbReference type="PANTHER" id="PTHR46254">
    <property type="entry name" value="PROTEIN GVQW1-RELATED"/>
    <property type="match status" value="1"/>
</dbReference>
<dbReference type="Ensembl" id="ENSAPLT00020017195.1">
    <property type="protein sequence ID" value="ENSAPLP00020015931.1"/>
    <property type="gene ID" value="ENSAPLG00020011521.1"/>
</dbReference>
<name>A0A8B9T5P5_ANAPL</name>
<reference evidence="1" key="2">
    <citation type="submission" date="2025-08" db="UniProtKB">
        <authorList>
            <consortium name="Ensembl"/>
        </authorList>
    </citation>
    <scope>IDENTIFICATION</scope>
</reference>
<sequence>GTWRELRTCWVALQPRTPGLKRSGGLSLPSSWDYRRAPPRPATAARRQRSSLPALSCLVTPSAILLLNPCAVKVLHH</sequence>
<reference evidence="1" key="1">
    <citation type="submission" date="2019-08" db="EMBL/GenBank/DDBJ databases">
        <title>Three high-quality genomes provides insights into domestication of ducks.</title>
        <authorList>
            <person name="Hou Z.C."/>
            <person name="Zhu F."/>
            <person name="Yin Z.T."/>
            <person name="Zhang F."/>
        </authorList>
    </citation>
    <scope>NUCLEOTIDE SEQUENCE [LARGE SCALE GENOMIC DNA]</scope>
</reference>
<evidence type="ECO:0000313" key="1">
    <source>
        <dbReference type="Ensembl" id="ENSAPLP00020015931.1"/>
    </source>
</evidence>
<proteinExistence type="predicted"/>
<reference evidence="1" key="3">
    <citation type="submission" date="2025-09" db="UniProtKB">
        <authorList>
            <consortium name="Ensembl"/>
        </authorList>
    </citation>
    <scope>IDENTIFICATION</scope>
</reference>
<dbReference type="Proteomes" id="UP000694400">
    <property type="component" value="Chromosome 5"/>
</dbReference>
<accession>A0A8B9T5P5</accession>
<protein>
    <submittedName>
        <fullName evidence="1">Uncharacterized protein</fullName>
    </submittedName>
</protein>
<organism evidence="1 2">
    <name type="scientific">Anas platyrhynchos</name>
    <name type="common">Mallard</name>
    <name type="synonym">Anas boschas</name>
    <dbReference type="NCBI Taxonomy" id="8839"/>
    <lineage>
        <taxon>Eukaryota</taxon>
        <taxon>Metazoa</taxon>
        <taxon>Chordata</taxon>
        <taxon>Craniata</taxon>
        <taxon>Vertebrata</taxon>
        <taxon>Euteleostomi</taxon>
        <taxon>Archelosauria</taxon>
        <taxon>Archosauria</taxon>
        <taxon>Dinosauria</taxon>
        <taxon>Saurischia</taxon>
        <taxon>Theropoda</taxon>
        <taxon>Coelurosauria</taxon>
        <taxon>Aves</taxon>
        <taxon>Neognathae</taxon>
        <taxon>Galloanserae</taxon>
        <taxon>Anseriformes</taxon>
        <taxon>Anatidae</taxon>
        <taxon>Anatinae</taxon>
        <taxon>Anas</taxon>
    </lineage>
</organism>